<dbReference type="PANTHER" id="PTHR12015">
    <property type="entry name" value="SMALL INDUCIBLE CYTOKINE A"/>
    <property type="match status" value="1"/>
</dbReference>
<dbReference type="EMBL" id="JAINUF010000018">
    <property type="protein sequence ID" value="KAJ8337562.1"/>
    <property type="molecule type" value="Genomic_DNA"/>
</dbReference>
<comment type="caution">
    <text evidence="7">The sequence shown here is derived from an EMBL/GenBank/DDBJ whole genome shotgun (WGS) entry which is preliminary data.</text>
</comment>
<feature type="signal peptide" evidence="5">
    <location>
        <begin position="1"/>
        <end position="18"/>
    </location>
</feature>
<feature type="chain" id="PRO_5040188645" description="Chemokine interleukin-8-like domain-containing protein" evidence="5">
    <location>
        <begin position="19"/>
        <end position="94"/>
    </location>
</feature>
<accession>A0A9Q1IF91</accession>
<dbReference type="InterPro" id="IPR033899">
    <property type="entry name" value="CXC_Chemokine_domain"/>
</dbReference>
<evidence type="ECO:0000256" key="2">
    <source>
        <dbReference type="ARBA" id="ARBA00010665"/>
    </source>
</evidence>
<dbReference type="GO" id="GO:0006955">
    <property type="term" value="P:immune response"/>
    <property type="evidence" value="ECO:0007669"/>
    <property type="project" value="InterPro"/>
</dbReference>
<evidence type="ECO:0000256" key="5">
    <source>
        <dbReference type="SAM" id="SignalP"/>
    </source>
</evidence>
<dbReference type="SMART" id="SM00199">
    <property type="entry name" value="SCY"/>
    <property type="match status" value="1"/>
</dbReference>
<dbReference type="InterPro" id="IPR001811">
    <property type="entry name" value="Chemokine_IL8-like_dom"/>
</dbReference>
<evidence type="ECO:0000256" key="3">
    <source>
        <dbReference type="ARBA" id="ARBA00022514"/>
    </source>
</evidence>
<feature type="domain" description="Chemokine interleukin-8-like" evidence="6">
    <location>
        <begin position="25"/>
        <end position="87"/>
    </location>
</feature>
<dbReference type="InterPro" id="IPR036048">
    <property type="entry name" value="Interleukin_8-like_sf"/>
</dbReference>
<evidence type="ECO:0000313" key="7">
    <source>
        <dbReference type="EMBL" id="KAJ8337562.1"/>
    </source>
</evidence>
<dbReference type="InterPro" id="IPR039809">
    <property type="entry name" value="Chemokine_b/g/d"/>
</dbReference>
<dbReference type="CDD" id="cd00273">
    <property type="entry name" value="Chemokine_CXC"/>
    <property type="match status" value="1"/>
</dbReference>
<dbReference type="Gene3D" id="2.40.50.40">
    <property type="match status" value="1"/>
</dbReference>
<comment type="subcellular location">
    <subcellularLocation>
        <location evidence="1">Secreted</location>
    </subcellularLocation>
</comment>
<dbReference type="GO" id="GO:0008009">
    <property type="term" value="F:chemokine activity"/>
    <property type="evidence" value="ECO:0007669"/>
    <property type="project" value="InterPro"/>
</dbReference>
<gene>
    <name evidence="7" type="ORF">SKAU_G00365280</name>
</gene>
<proteinExistence type="inferred from homology"/>
<keyword evidence="5" id="KW-0732">Signal</keyword>
<evidence type="ECO:0000256" key="4">
    <source>
        <dbReference type="ARBA" id="ARBA00022525"/>
    </source>
</evidence>
<dbReference type="AlphaFoldDB" id="A0A9Q1IF91"/>
<evidence type="ECO:0000256" key="1">
    <source>
        <dbReference type="ARBA" id="ARBA00004613"/>
    </source>
</evidence>
<comment type="similarity">
    <text evidence="2">Belongs to the intercrine alpha (chemokine CxC) family.</text>
</comment>
<dbReference type="Proteomes" id="UP001152622">
    <property type="component" value="Chromosome 18"/>
</dbReference>
<protein>
    <recommendedName>
        <fullName evidence="6">Chemokine interleukin-8-like domain-containing protein</fullName>
    </recommendedName>
</protein>
<dbReference type="GO" id="GO:0006952">
    <property type="term" value="P:defense response"/>
    <property type="evidence" value="ECO:0007669"/>
    <property type="project" value="InterPro"/>
</dbReference>
<dbReference type="GO" id="GO:0005615">
    <property type="term" value="C:extracellular space"/>
    <property type="evidence" value="ECO:0007669"/>
    <property type="project" value="UniProtKB-KW"/>
</dbReference>
<organism evidence="7 8">
    <name type="scientific">Synaphobranchus kaupii</name>
    <name type="common">Kaup's arrowtooth eel</name>
    <dbReference type="NCBI Taxonomy" id="118154"/>
    <lineage>
        <taxon>Eukaryota</taxon>
        <taxon>Metazoa</taxon>
        <taxon>Chordata</taxon>
        <taxon>Craniata</taxon>
        <taxon>Vertebrata</taxon>
        <taxon>Euteleostomi</taxon>
        <taxon>Actinopterygii</taxon>
        <taxon>Neopterygii</taxon>
        <taxon>Teleostei</taxon>
        <taxon>Anguilliformes</taxon>
        <taxon>Synaphobranchidae</taxon>
        <taxon>Synaphobranchus</taxon>
    </lineage>
</organism>
<dbReference type="Pfam" id="PF00048">
    <property type="entry name" value="IL8"/>
    <property type="match status" value="1"/>
</dbReference>
<dbReference type="SUPFAM" id="SSF54117">
    <property type="entry name" value="Interleukin 8-like chemokines"/>
    <property type="match status" value="1"/>
</dbReference>
<dbReference type="OrthoDB" id="8872899at2759"/>
<keyword evidence="3" id="KW-0202">Cytokine</keyword>
<evidence type="ECO:0000259" key="6">
    <source>
        <dbReference type="SMART" id="SM00199"/>
    </source>
</evidence>
<reference evidence="7" key="1">
    <citation type="journal article" date="2023" name="Science">
        <title>Genome structures resolve the early diversification of teleost fishes.</title>
        <authorList>
            <person name="Parey E."/>
            <person name="Louis A."/>
            <person name="Montfort J."/>
            <person name="Bouchez O."/>
            <person name="Roques C."/>
            <person name="Iampietro C."/>
            <person name="Lluch J."/>
            <person name="Castinel A."/>
            <person name="Donnadieu C."/>
            <person name="Desvignes T."/>
            <person name="Floi Bucao C."/>
            <person name="Jouanno E."/>
            <person name="Wen M."/>
            <person name="Mejri S."/>
            <person name="Dirks R."/>
            <person name="Jansen H."/>
            <person name="Henkel C."/>
            <person name="Chen W.J."/>
            <person name="Zahm M."/>
            <person name="Cabau C."/>
            <person name="Klopp C."/>
            <person name="Thompson A.W."/>
            <person name="Robinson-Rechavi M."/>
            <person name="Braasch I."/>
            <person name="Lecointre G."/>
            <person name="Bobe J."/>
            <person name="Postlethwait J.H."/>
            <person name="Berthelot C."/>
            <person name="Roest Crollius H."/>
            <person name="Guiguen Y."/>
        </authorList>
    </citation>
    <scope>NUCLEOTIDE SEQUENCE</scope>
    <source>
        <strain evidence="7">WJC10195</strain>
    </source>
</reference>
<name>A0A9Q1IF91_SYNKA</name>
<keyword evidence="8" id="KW-1185">Reference proteome</keyword>
<dbReference type="PRINTS" id="PR00436">
    <property type="entry name" value="INTERLEUKIN8"/>
</dbReference>
<keyword evidence="4" id="KW-0964">Secreted</keyword>
<evidence type="ECO:0000313" key="8">
    <source>
        <dbReference type="Proteomes" id="UP001152622"/>
    </source>
</evidence>
<sequence length="94" mass="10251">MSNRILLLLALTVCAASSLSIIGGRSRCLCHSFEDQVRAPKRFIKSLQVIAPSNSCDNLEIILNLTNGRRVCLNPSAQKIIEVVSKLKSKKGIS</sequence>